<accession>A0ABU9DCA3</accession>
<dbReference type="SUPFAM" id="SSF55729">
    <property type="entry name" value="Acyl-CoA N-acyltransferases (Nat)"/>
    <property type="match status" value="1"/>
</dbReference>
<proteinExistence type="predicted"/>
<reference evidence="2 3" key="1">
    <citation type="submission" date="2024-04" db="EMBL/GenBank/DDBJ databases">
        <title>draft genome sequnece of Paenibacillus filicis.</title>
        <authorList>
            <person name="Kim D.-U."/>
        </authorList>
    </citation>
    <scope>NUCLEOTIDE SEQUENCE [LARGE SCALE GENOMIC DNA]</scope>
    <source>
        <strain evidence="2 3">KACC14197</strain>
    </source>
</reference>
<keyword evidence="3" id="KW-1185">Reference proteome</keyword>
<comment type="caution">
    <text evidence="2">The sequence shown here is derived from an EMBL/GenBank/DDBJ whole genome shotgun (WGS) entry which is preliminary data.</text>
</comment>
<gene>
    <name evidence="2" type="ORF">WMW72_00920</name>
</gene>
<protein>
    <submittedName>
        <fullName evidence="2">GNAT family N-acetyltransferase</fullName>
    </submittedName>
</protein>
<feature type="domain" description="N-acetyltransferase" evidence="1">
    <location>
        <begin position="12"/>
        <end position="177"/>
    </location>
</feature>
<evidence type="ECO:0000259" key="1">
    <source>
        <dbReference type="PROSITE" id="PS51186"/>
    </source>
</evidence>
<organism evidence="2 3">
    <name type="scientific">Paenibacillus filicis</name>
    <dbReference type="NCBI Taxonomy" id="669464"/>
    <lineage>
        <taxon>Bacteria</taxon>
        <taxon>Bacillati</taxon>
        <taxon>Bacillota</taxon>
        <taxon>Bacilli</taxon>
        <taxon>Bacillales</taxon>
        <taxon>Paenibacillaceae</taxon>
        <taxon>Paenibacillus</taxon>
    </lineage>
</organism>
<dbReference type="PROSITE" id="PS51186">
    <property type="entry name" value="GNAT"/>
    <property type="match status" value="1"/>
</dbReference>
<dbReference type="InterPro" id="IPR016181">
    <property type="entry name" value="Acyl_CoA_acyltransferase"/>
</dbReference>
<evidence type="ECO:0000313" key="2">
    <source>
        <dbReference type="EMBL" id="MEK8126469.1"/>
    </source>
</evidence>
<dbReference type="EMBL" id="JBBPCC010000001">
    <property type="protein sequence ID" value="MEK8126469.1"/>
    <property type="molecule type" value="Genomic_DNA"/>
</dbReference>
<dbReference type="RefSeq" id="WP_341413527.1">
    <property type="nucleotide sequence ID" value="NZ_JBBPCC010000001.1"/>
</dbReference>
<name>A0ABU9DCA3_9BACL</name>
<dbReference type="InterPro" id="IPR000182">
    <property type="entry name" value="GNAT_dom"/>
</dbReference>
<dbReference type="Gene3D" id="3.40.630.30">
    <property type="match status" value="1"/>
</dbReference>
<sequence>MDCQTDYLYKGLKIRKLGHSEVAWIHELMQDVVSRLPQNVLFAMDDQDYFHDLLEQNGEIYGAYNQEILVAYSVLASPGKAEGNLGREFGVPEAELPRVWVLDSTIVHESGRGLGLQRLFNDLREQRARQLGGHYLYATVHPDNAASLRNLEHAQLVLQFTRPMYGGVLRHCLAKKL</sequence>
<dbReference type="Proteomes" id="UP001469365">
    <property type="component" value="Unassembled WGS sequence"/>
</dbReference>
<evidence type="ECO:0000313" key="3">
    <source>
        <dbReference type="Proteomes" id="UP001469365"/>
    </source>
</evidence>